<reference evidence="1 2" key="1">
    <citation type="submission" date="2021-06" db="EMBL/GenBank/DDBJ databases">
        <title>Caerostris darwini draft genome.</title>
        <authorList>
            <person name="Kono N."/>
            <person name="Arakawa K."/>
        </authorList>
    </citation>
    <scope>NUCLEOTIDE SEQUENCE [LARGE SCALE GENOMIC DNA]</scope>
</reference>
<accession>A0AAV4RQP2</accession>
<evidence type="ECO:0000313" key="2">
    <source>
        <dbReference type="Proteomes" id="UP001054837"/>
    </source>
</evidence>
<name>A0AAV4RQP2_9ARAC</name>
<evidence type="ECO:0000313" key="1">
    <source>
        <dbReference type="EMBL" id="GIY23737.1"/>
    </source>
</evidence>
<dbReference type="Proteomes" id="UP001054837">
    <property type="component" value="Unassembled WGS sequence"/>
</dbReference>
<keyword evidence="2" id="KW-1185">Reference proteome</keyword>
<gene>
    <name evidence="1" type="ORF">CDAR_402631</name>
</gene>
<dbReference type="AlphaFoldDB" id="A0AAV4RQP2"/>
<feature type="non-terminal residue" evidence="1">
    <location>
        <position position="44"/>
    </location>
</feature>
<protein>
    <submittedName>
        <fullName evidence="1">Uncharacterized protein</fullName>
    </submittedName>
</protein>
<organism evidence="1 2">
    <name type="scientific">Caerostris darwini</name>
    <dbReference type="NCBI Taxonomy" id="1538125"/>
    <lineage>
        <taxon>Eukaryota</taxon>
        <taxon>Metazoa</taxon>
        <taxon>Ecdysozoa</taxon>
        <taxon>Arthropoda</taxon>
        <taxon>Chelicerata</taxon>
        <taxon>Arachnida</taxon>
        <taxon>Araneae</taxon>
        <taxon>Araneomorphae</taxon>
        <taxon>Entelegynae</taxon>
        <taxon>Araneoidea</taxon>
        <taxon>Araneidae</taxon>
        <taxon>Caerostris</taxon>
    </lineage>
</organism>
<dbReference type="EMBL" id="BPLQ01006576">
    <property type="protein sequence ID" value="GIY23737.1"/>
    <property type="molecule type" value="Genomic_DNA"/>
</dbReference>
<comment type="caution">
    <text evidence="1">The sequence shown here is derived from an EMBL/GenBank/DDBJ whole genome shotgun (WGS) entry which is preliminary data.</text>
</comment>
<proteinExistence type="predicted"/>
<sequence>MTHNKEDTDVTASGPSFVQLHQRVPLALLSTIDEDDITDPEWRV</sequence>